<sequence>MKLFFGTGSKTEYIERIDYGIPSNLDFDKIHEFSATPSVLDDLKSIYLDQILCDVTLLTQTAKFKAHKTILCARSDVFKSQLTNKEIEEDDTIKIED</sequence>
<dbReference type="PANTHER" id="PTHR24410">
    <property type="entry name" value="HL07962P-RELATED"/>
    <property type="match status" value="1"/>
</dbReference>
<keyword evidence="3" id="KW-1185">Reference proteome</keyword>
<dbReference type="InterPro" id="IPR000210">
    <property type="entry name" value="BTB/POZ_dom"/>
</dbReference>
<organism evidence="2 3">
    <name type="scientific">Caerostris extrusa</name>
    <name type="common">Bark spider</name>
    <name type="synonym">Caerostris bankana</name>
    <dbReference type="NCBI Taxonomy" id="172846"/>
    <lineage>
        <taxon>Eukaryota</taxon>
        <taxon>Metazoa</taxon>
        <taxon>Ecdysozoa</taxon>
        <taxon>Arthropoda</taxon>
        <taxon>Chelicerata</taxon>
        <taxon>Arachnida</taxon>
        <taxon>Araneae</taxon>
        <taxon>Araneomorphae</taxon>
        <taxon>Entelegynae</taxon>
        <taxon>Araneoidea</taxon>
        <taxon>Araneidae</taxon>
        <taxon>Caerostris</taxon>
    </lineage>
</organism>
<comment type="caution">
    <text evidence="2">The sequence shown here is derived from an EMBL/GenBank/DDBJ whole genome shotgun (WGS) entry which is preliminary data.</text>
</comment>
<proteinExistence type="predicted"/>
<accession>A0AAV4TQC0</accession>
<gene>
    <name evidence="2" type="ORF">CEXT_727641</name>
</gene>
<dbReference type="EMBL" id="BPLR01011611">
    <property type="protein sequence ID" value="GIY47721.1"/>
    <property type="molecule type" value="Genomic_DNA"/>
</dbReference>
<evidence type="ECO:0000259" key="1">
    <source>
        <dbReference type="PROSITE" id="PS50097"/>
    </source>
</evidence>
<reference evidence="2 3" key="1">
    <citation type="submission" date="2021-06" db="EMBL/GenBank/DDBJ databases">
        <title>Caerostris extrusa draft genome.</title>
        <authorList>
            <person name="Kono N."/>
            <person name="Arakawa K."/>
        </authorList>
    </citation>
    <scope>NUCLEOTIDE SEQUENCE [LARGE SCALE GENOMIC DNA]</scope>
</reference>
<dbReference type="AlphaFoldDB" id="A0AAV4TQC0"/>
<dbReference type="Proteomes" id="UP001054945">
    <property type="component" value="Unassembled WGS sequence"/>
</dbReference>
<dbReference type="PANTHER" id="PTHR24410:SF23">
    <property type="entry name" value="BTB DOMAIN-CONTAINING PROTEIN-RELATED"/>
    <property type="match status" value="1"/>
</dbReference>
<evidence type="ECO:0000313" key="2">
    <source>
        <dbReference type="EMBL" id="GIY47721.1"/>
    </source>
</evidence>
<dbReference type="InterPro" id="IPR011333">
    <property type="entry name" value="SKP1/BTB/POZ_sf"/>
</dbReference>
<dbReference type="PROSITE" id="PS50097">
    <property type="entry name" value="BTB"/>
    <property type="match status" value="1"/>
</dbReference>
<dbReference type="InterPro" id="IPR051481">
    <property type="entry name" value="BTB-POZ/Galectin-3-binding"/>
</dbReference>
<name>A0AAV4TQC0_CAEEX</name>
<feature type="domain" description="BTB" evidence="1">
    <location>
        <begin position="53"/>
        <end position="97"/>
    </location>
</feature>
<evidence type="ECO:0000313" key="3">
    <source>
        <dbReference type="Proteomes" id="UP001054945"/>
    </source>
</evidence>
<dbReference type="Pfam" id="PF00651">
    <property type="entry name" value="BTB"/>
    <property type="match status" value="1"/>
</dbReference>
<protein>
    <recommendedName>
        <fullName evidence="1">BTB domain-containing protein</fullName>
    </recommendedName>
</protein>
<dbReference type="SUPFAM" id="SSF54695">
    <property type="entry name" value="POZ domain"/>
    <property type="match status" value="1"/>
</dbReference>
<dbReference type="Gene3D" id="3.30.710.10">
    <property type="entry name" value="Potassium Channel Kv1.1, Chain A"/>
    <property type="match status" value="1"/>
</dbReference>
<dbReference type="CDD" id="cd18186">
    <property type="entry name" value="BTB_POZ_ZBTB_KLHL-like"/>
    <property type="match status" value="1"/>
</dbReference>